<protein>
    <submittedName>
        <fullName evidence="2">Glycosyltransferase</fullName>
        <ecNumber evidence="2">2.4.-.-</ecNumber>
    </submittedName>
</protein>
<dbReference type="GO" id="GO:0016757">
    <property type="term" value="F:glycosyltransferase activity"/>
    <property type="evidence" value="ECO:0007669"/>
    <property type="project" value="UniProtKB-KW"/>
</dbReference>
<dbReference type="AlphaFoldDB" id="A0A9D2ASD5"/>
<accession>A0A9D2ASD5</accession>
<gene>
    <name evidence="2" type="ORF">H9737_06875</name>
</gene>
<dbReference type="PANTHER" id="PTHR45947">
    <property type="entry name" value="SULFOQUINOVOSYL TRANSFERASE SQD2"/>
    <property type="match status" value="1"/>
</dbReference>
<name>A0A9D2ASD5_9FIRM</name>
<keyword evidence="2" id="KW-0808">Transferase</keyword>
<sequence>MKKFTIRRAEDGRLKAAQIVGNTRIGGVVSCVLNYYKFMDCSRWRFDFFAYEHCGFDDALRAIDPAARVLTIPRLDRDPLGAVSALRRRLREGGYAVAHSHMTTLSAFALRAAKGAGVPVRVCHAHSTFDRHSDHYLIKAALRPFAAADATVRMACGELAAQNLFGRRAKEAVILPNAIDLERFAPDPQAKARLGLEGRCLLFVGRFAPQKNLPFLLDAFALARRRRPMTLLLLGAGDEEKALRARAAQPDLAGHVRFLPQGDPAPWYAAADAFVLPSLYEGFPVVGLEAQAAGLPCLFSDKITRAADVCGSAAFLPLGREIWAEAMAKDMPRLTDGAARLRRAGYDIRQEAGRLCEVYERAVLPFLTDTFLGEEKR</sequence>
<reference evidence="2" key="1">
    <citation type="journal article" date="2021" name="PeerJ">
        <title>Extensive microbial diversity within the chicken gut microbiome revealed by metagenomics and culture.</title>
        <authorList>
            <person name="Gilroy R."/>
            <person name="Ravi A."/>
            <person name="Getino M."/>
            <person name="Pursley I."/>
            <person name="Horton D.L."/>
            <person name="Alikhan N.F."/>
            <person name="Baker D."/>
            <person name="Gharbi K."/>
            <person name="Hall N."/>
            <person name="Watson M."/>
            <person name="Adriaenssens E.M."/>
            <person name="Foster-Nyarko E."/>
            <person name="Jarju S."/>
            <person name="Secka A."/>
            <person name="Antonio M."/>
            <person name="Oren A."/>
            <person name="Chaudhuri R.R."/>
            <person name="La Ragione R."/>
            <person name="Hildebrand F."/>
            <person name="Pallen M.J."/>
        </authorList>
    </citation>
    <scope>NUCLEOTIDE SEQUENCE</scope>
    <source>
        <strain evidence="2">26628</strain>
    </source>
</reference>
<dbReference type="EC" id="2.4.-.-" evidence="2"/>
<feature type="domain" description="Glycosyltransferase subfamily 4-like N-terminal" evidence="1">
    <location>
        <begin position="25"/>
        <end position="183"/>
    </location>
</feature>
<dbReference type="SUPFAM" id="SSF53756">
    <property type="entry name" value="UDP-Glycosyltransferase/glycogen phosphorylase"/>
    <property type="match status" value="1"/>
</dbReference>
<evidence type="ECO:0000313" key="2">
    <source>
        <dbReference type="EMBL" id="HIX47394.1"/>
    </source>
</evidence>
<evidence type="ECO:0000313" key="3">
    <source>
        <dbReference type="Proteomes" id="UP000824249"/>
    </source>
</evidence>
<dbReference type="Gene3D" id="3.40.50.2000">
    <property type="entry name" value="Glycogen Phosphorylase B"/>
    <property type="match status" value="2"/>
</dbReference>
<evidence type="ECO:0000259" key="1">
    <source>
        <dbReference type="Pfam" id="PF13439"/>
    </source>
</evidence>
<dbReference type="Pfam" id="PF13439">
    <property type="entry name" value="Glyco_transf_4"/>
    <property type="match status" value="1"/>
</dbReference>
<keyword evidence="2" id="KW-0328">Glycosyltransferase</keyword>
<organism evidence="2 3">
    <name type="scientific">Candidatus Borkfalkia faecigallinarum</name>
    <dbReference type="NCBI Taxonomy" id="2838509"/>
    <lineage>
        <taxon>Bacteria</taxon>
        <taxon>Bacillati</taxon>
        <taxon>Bacillota</taxon>
        <taxon>Clostridia</taxon>
        <taxon>Christensenellales</taxon>
        <taxon>Christensenellaceae</taxon>
        <taxon>Candidatus Borkfalkia</taxon>
    </lineage>
</organism>
<dbReference type="InterPro" id="IPR050194">
    <property type="entry name" value="Glycosyltransferase_grp1"/>
</dbReference>
<reference evidence="2" key="2">
    <citation type="submission" date="2021-04" db="EMBL/GenBank/DDBJ databases">
        <authorList>
            <person name="Gilroy R."/>
        </authorList>
    </citation>
    <scope>NUCLEOTIDE SEQUENCE</scope>
    <source>
        <strain evidence="2">26628</strain>
    </source>
</reference>
<comment type="caution">
    <text evidence="2">The sequence shown here is derived from an EMBL/GenBank/DDBJ whole genome shotgun (WGS) entry which is preliminary data.</text>
</comment>
<dbReference type="PANTHER" id="PTHR45947:SF3">
    <property type="entry name" value="SULFOQUINOVOSYL TRANSFERASE SQD2"/>
    <property type="match status" value="1"/>
</dbReference>
<dbReference type="EMBL" id="DXFD01000102">
    <property type="protein sequence ID" value="HIX47394.1"/>
    <property type="molecule type" value="Genomic_DNA"/>
</dbReference>
<dbReference type="InterPro" id="IPR028098">
    <property type="entry name" value="Glyco_trans_4-like_N"/>
</dbReference>
<dbReference type="Proteomes" id="UP000824249">
    <property type="component" value="Unassembled WGS sequence"/>
</dbReference>
<proteinExistence type="predicted"/>
<dbReference type="Pfam" id="PF13692">
    <property type="entry name" value="Glyco_trans_1_4"/>
    <property type="match status" value="1"/>
</dbReference>